<comment type="caution">
    <text evidence="2">The sequence shown here is derived from an EMBL/GenBank/DDBJ whole genome shotgun (WGS) entry which is preliminary data.</text>
</comment>
<gene>
    <name evidence="2" type="ORF">J437_LFUL012058</name>
</gene>
<dbReference type="AlphaFoldDB" id="A0A8K0KD84"/>
<proteinExistence type="predicted"/>
<feature type="binding site" evidence="1">
    <location>
        <position position="76"/>
    </location>
    <ligand>
        <name>L-glutamate</name>
        <dbReference type="ChEBI" id="CHEBI:29985"/>
    </ligand>
</feature>
<evidence type="ECO:0000256" key="1">
    <source>
        <dbReference type="PIRSR" id="PIRSR600101-2"/>
    </source>
</evidence>
<dbReference type="InterPro" id="IPR000101">
    <property type="entry name" value="GGT_peptidase"/>
</dbReference>
<dbReference type="InterPro" id="IPR029055">
    <property type="entry name" value="Ntn_hydrolases_N"/>
</dbReference>
<evidence type="ECO:0000313" key="3">
    <source>
        <dbReference type="Proteomes" id="UP000792457"/>
    </source>
</evidence>
<reference evidence="2" key="1">
    <citation type="submission" date="2013-04" db="EMBL/GenBank/DDBJ databases">
        <authorList>
            <person name="Qu J."/>
            <person name="Murali S.C."/>
            <person name="Bandaranaike D."/>
            <person name="Bellair M."/>
            <person name="Blankenburg K."/>
            <person name="Chao H."/>
            <person name="Dinh H."/>
            <person name="Doddapaneni H."/>
            <person name="Downs B."/>
            <person name="Dugan-Rocha S."/>
            <person name="Elkadiri S."/>
            <person name="Gnanaolivu R.D."/>
            <person name="Hernandez B."/>
            <person name="Javaid M."/>
            <person name="Jayaseelan J.C."/>
            <person name="Lee S."/>
            <person name="Li M."/>
            <person name="Ming W."/>
            <person name="Munidasa M."/>
            <person name="Muniz J."/>
            <person name="Nguyen L."/>
            <person name="Ongeri F."/>
            <person name="Osuji N."/>
            <person name="Pu L.-L."/>
            <person name="Puazo M."/>
            <person name="Qu C."/>
            <person name="Quiroz J."/>
            <person name="Raj R."/>
            <person name="Weissenberger G."/>
            <person name="Xin Y."/>
            <person name="Zou X."/>
            <person name="Han Y."/>
            <person name="Richards S."/>
            <person name="Worley K."/>
            <person name="Muzny D."/>
            <person name="Gibbs R."/>
        </authorList>
    </citation>
    <scope>NUCLEOTIDE SEQUENCE</scope>
    <source>
        <strain evidence="2">Sampled in the wild</strain>
    </source>
</reference>
<dbReference type="Proteomes" id="UP000792457">
    <property type="component" value="Unassembled WGS sequence"/>
</dbReference>
<protein>
    <submittedName>
        <fullName evidence="2">Uncharacterized protein</fullName>
    </submittedName>
</protein>
<dbReference type="Pfam" id="PF01019">
    <property type="entry name" value="G_glu_transpept"/>
    <property type="match status" value="1"/>
</dbReference>
<dbReference type="PANTHER" id="PTHR11686:SF9">
    <property type="entry name" value="RE13973P"/>
    <property type="match status" value="1"/>
</dbReference>
<dbReference type="EMBL" id="KZ308588">
    <property type="protein sequence ID" value="KAG8232034.1"/>
    <property type="molecule type" value="Genomic_DNA"/>
</dbReference>
<dbReference type="GO" id="GO:0005886">
    <property type="term" value="C:plasma membrane"/>
    <property type="evidence" value="ECO:0007669"/>
    <property type="project" value="TreeGrafter"/>
</dbReference>
<sequence length="122" mass="13248">MGITNWFICHFISELQEGRFFPPRDILARNGSAVDAAVAAMLCNGVVNCQSMGLGGGFFMVAYSRSRKVSYSLDARETAPAATNAALYDGKPNASKKGELKCRLDCARYGILSSLLIVIFWS</sequence>
<name>A0A8K0KD84_LADFU</name>
<organism evidence="2 3">
    <name type="scientific">Ladona fulva</name>
    <name type="common">Scarce chaser dragonfly</name>
    <name type="synonym">Libellula fulva</name>
    <dbReference type="NCBI Taxonomy" id="123851"/>
    <lineage>
        <taxon>Eukaryota</taxon>
        <taxon>Metazoa</taxon>
        <taxon>Ecdysozoa</taxon>
        <taxon>Arthropoda</taxon>
        <taxon>Hexapoda</taxon>
        <taxon>Insecta</taxon>
        <taxon>Pterygota</taxon>
        <taxon>Palaeoptera</taxon>
        <taxon>Odonata</taxon>
        <taxon>Epiprocta</taxon>
        <taxon>Anisoptera</taxon>
        <taxon>Libelluloidea</taxon>
        <taxon>Libellulidae</taxon>
        <taxon>Ladona</taxon>
    </lineage>
</organism>
<evidence type="ECO:0000313" key="2">
    <source>
        <dbReference type="EMBL" id="KAG8232034.1"/>
    </source>
</evidence>
<dbReference type="OrthoDB" id="1081007at2759"/>
<dbReference type="SUPFAM" id="SSF56235">
    <property type="entry name" value="N-terminal nucleophile aminohydrolases (Ntn hydrolases)"/>
    <property type="match status" value="1"/>
</dbReference>
<dbReference type="GO" id="GO:0036374">
    <property type="term" value="F:glutathione hydrolase activity"/>
    <property type="evidence" value="ECO:0007669"/>
    <property type="project" value="InterPro"/>
</dbReference>
<keyword evidence="3" id="KW-1185">Reference proteome</keyword>
<accession>A0A8K0KD84</accession>
<dbReference type="GO" id="GO:0006751">
    <property type="term" value="P:glutathione catabolic process"/>
    <property type="evidence" value="ECO:0007669"/>
    <property type="project" value="InterPro"/>
</dbReference>
<reference evidence="2" key="2">
    <citation type="submission" date="2017-10" db="EMBL/GenBank/DDBJ databases">
        <title>Ladona fulva Genome sequencing and assembly.</title>
        <authorList>
            <person name="Murali S."/>
            <person name="Richards S."/>
            <person name="Bandaranaike D."/>
            <person name="Bellair M."/>
            <person name="Blankenburg K."/>
            <person name="Chao H."/>
            <person name="Dinh H."/>
            <person name="Doddapaneni H."/>
            <person name="Dugan-Rocha S."/>
            <person name="Elkadiri S."/>
            <person name="Gnanaolivu R."/>
            <person name="Hernandez B."/>
            <person name="Skinner E."/>
            <person name="Javaid M."/>
            <person name="Lee S."/>
            <person name="Li M."/>
            <person name="Ming W."/>
            <person name="Munidasa M."/>
            <person name="Muniz J."/>
            <person name="Nguyen L."/>
            <person name="Hughes D."/>
            <person name="Osuji N."/>
            <person name="Pu L.-L."/>
            <person name="Puazo M."/>
            <person name="Qu C."/>
            <person name="Quiroz J."/>
            <person name="Raj R."/>
            <person name="Weissenberger G."/>
            <person name="Xin Y."/>
            <person name="Zou X."/>
            <person name="Han Y."/>
            <person name="Worley K."/>
            <person name="Muzny D."/>
            <person name="Gibbs R."/>
        </authorList>
    </citation>
    <scope>NUCLEOTIDE SEQUENCE</scope>
    <source>
        <strain evidence="2">Sampled in the wild</strain>
    </source>
</reference>
<dbReference type="PANTHER" id="PTHR11686">
    <property type="entry name" value="GAMMA GLUTAMYL TRANSPEPTIDASE"/>
    <property type="match status" value="1"/>
</dbReference>